<dbReference type="SUPFAM" id="SSF56112">
    <property type="entry name" value="Protein kinase-like (PK-like)"/>
    <property type="match status" value="1"/>
</dbReference>
<feature type="region of interest" description="Disordered" evidence="1">
    <location>
        <begin position="494"/>
        <end position="513"/>
    </location>
</feature>
<dbReference type="AlphaFoldDB" id="A0A8H7SN32"/>
<feature type="non-terminal residue" evidence="3">
    <location>
        <position position="1"/>
    </location>
</feature>
<feature type="compositionally biased region" description="Low complexity" evidence="1">
    <location>
        <begin position="544"/>
        <end position="554"/>
    </location>
</feature>
<dbReference type="SMART" id="SM00220">
    <property type="entry name" value="S_TKc"/>
    <property type="match status" value="1"/>
</dbReference>
<dbReference type="PANTHER" id="PTHR44167:SF24">
    <property type="entry name" value="SERINE_THREONINE-PROTEIN KINASE CHK2"/>
    <property type="match status" value="1"/>
</dbReference>
<dbReference type="Gene3D" id="1.10.510.10">
    <property type="entry name" value="Transferase(Phosphotransferase) domain 1"/>
    <property type="match status" value="1"/>
</dbReference>
<keyword evidence="4" id="KW-1185">Reference proteome</keyword>
<dbReference type="GO" id="GO:0005634">
    <property type="term" value="C:nucleus"/>
    <property type="evidence" value="ECO:0007669"/>
    <property type="project" value="TreeGrafter"/>
</dbReference>
<evidence type="ECO:0000313" key="3">
    <source>
        <dbReference type="EMBL" id="KAG2231177.1"/>
    </source>
</evidence>
<feature type="domain" description="Protein kinase" evidence="2">
    <location>
        <begin position="17"/>
        <end position="322"/>
    </location>
</feature>
<name>A0A8H7SN32_9FUNG</name>
<evidence type="ECO:0000259" key="2">
    <source>
        <dbReference type="PROSITE" id="PS50011"/>
    </source>
</evidence>
<protein>
    <recommendedName>
        <fullName evidence="2">Protein kinase domain-containing protein</fullName>
    </recommendedName>
</protein>
<gene>
    <name evidence="3" type="ORF">INT48_004364</name>
</gene>
<reference evidence="3" key="1">
    <citation type="submission" date="2021-01" db="EMBL/GenBank/DDBJ databases">
        <title>Metabolic potential, ecology and presence of endohyphal bacteria is reflected in genomic diversity of Mucoromycotina.</title>
        <authorList>
            <person name="Muszewska A."/>
            <person name="Okrasinska A."/>
            <person name="Steczkiewicz K."/>
            <person name="Drgas O."/>
            <person name="Orlowska M."/>
            <person name="Perlinska-Lenart U."/>
            <person name="Aleksandrzak-Piekarczyk T."/>
            <person name="Szatraj K."/>
            <person name="Zielenkiewicz U."/>
            <person name="Pilsyk S."/>
            <person name="Malc E."/>
            <person name="Mieczkowski P."/>
            <person name="Kruszewska J.S."/>
            <person name="Biernat P."/>
            <person name="Pawlowska J."/>
        </authorList>
    </citation>
    <scope>NUCLEOTIDE SEQUENCE</scope>
    <source>
        <strain evidence="3">WA0000018081</strain>
    </source>
</reference>
<dbReference type="GO" id="GO:0005737">
    <property type="term" value="C:cytoplasm"/>
    <property type="evidence" value="ECO:0007669"/>
    <property type="project" value="TreeGrafter"/>
</dbReference>
<dbReference type="PANTHER" id="PTHR44167">
    <property type="entry name" value="OVARIAN-SPECIFIC SERINE/THREONINE-PROTEIN KINASE LOK-RELATED"/>
    <property type="match status" value="1"/>
</dbReference>
<dbReference type="InterPro" id="IPR011009">
    <property type="entry name" value="Kinase-like_dom_sf"/>
</dbReference>
<comment type="caution">
    <text evidence="3">The sequence shown here is derived from an EMBL/GenBank/DDBJ whole genome shotgun (WGS) entry which is preliminary data.</text>
</comment>
<accession>A0A8H7SN32</accession>
<dbReference type="GO" id="GO:0005524">
    <property type="term" value="F:ATP binding"/>
    <property type="evidence" value="ECO:0007669"/>
    <property type="project" value="InterPro"/>
</dbReference>
<feature type="region of interest" description="Disordered" evidence="1">
    <location>
        <begin position="418"/>
        <end position="487"/>
    </location>
</feature>
<dbReference type="GO" id="GO:0004674">
    <property type="term" value="F:protein serine/threonine kinase activity"/>
    <property type="evidence" value="ECO:0007669"/>
    <property type="project" value="TreeGrafter"/>
</dbReference>
<dbReference type="Proteomes" id="UP000613177">
    <property type="component" value="Unassembled WGS sequence"/>
</dbReference>
<dbReference type="Pfam" id="PF00069">
    <property type="entry name" value="Pkinase"/>
    <property type="match status" value="1"/>
</dbReference>
<dbReference type="EMBL" id="JAEPRE010000163">
    <property type="protein sequence ID" value="KAG2231177.1"/>
    <property type="molecule type" value="Genomic_DNA"/>
</dbReference>
<dbReference type="PROSITE" id="PS50011">
    <property type="entry name" value="PROTEIN_KINASE_DOM"/>
    <property type="match status" value="1"/>
</dbReference>
<organism evidence="3 4">
    <name type="scientific">Thamnidium elegans</name>
    <dbReference type="NCBI Taxonomy" id="101142"/>
    <lineage>
        <taxon>Eukaryota</taxon>
        <taxon>Fungi</taxon>
        <taxon>Fungi incertae sedis</taxon>
        <taxon>Mucoromycota</taxon>
        <taxon>Mucoromycotina</taxon>
        <taxon>Mucoromycetes</taxon>
        <taxon>Mucorales</taxon>
        <taxon>Mucorineae</taxon>
        <taxon>Mucoraceae</taxon>
        <taxon>Thamnidium</taxon>
    </lineage>
</organism>
<evidence type="ECO:0000313" key="4">
    <source>
        <dbReference type="Proteomes" id="UP000613177"/>
    </source>
</evidence>
<dbReference type="GO" id="GO:0044773">
    <property type="term" value="P:mitotic DNA damage checkpoint signaling"/>
    <property type="evidence" value="ECO:0007669"/>
    <property type="project" value="TreeGrafter"/>
</dbReference>
<dbReference type="InterPro" id="IPR000719">
    <property type="entry name" value="Prot_kinase_dom"/>
</dbReference>
<evidence type="ECO:0000256" key="1">
    <source>
        <dbReference type="SAM" id="MobiDB-lite"/>
    </source>
</evidence>
<feature type="region of interest" description="Disordered" evidence="1">
    <location>
        <begin position="521"/>
        <end position="564"/>
    </location>
</feature>
<sequence>ACEKNVDIVPMSKYGTYIKRNTDAEGYFKHVYFTSDKVIQVFRRSTAAQRVVEIASLLALKDKNHIGCIKELIYDETTEEIIGLTMERYNMTLKQYLKLHSRHRLSAKQRMHIIIQMLKSMCESHRLGIAHRDLSSVNFMIDTKNMDDEPQLYLIDFGKAVFYSPIAAKKWWVRSDDANLYLDEVNPSSKQELAVWCKNLPYVMARPDHGYRFYRSIQTLPRANKDHELLPYLIDPAAEDIYSLGNIVWKIFLDIEPWPGVFDTDLKKLRETVGKDANIDKVLDQTMPGPYSKLFLQKFLRAQPQDRNSAVEILFWLERPDIQTALIAEWSLKGGGSRKAVYKAVEITATLPVKAANLTKQKVKPLTDQEPNELPVKRTKQAEAKNLLVKKIKSIETKPEIKKSEVKYTVKDGIKCYAKSGIPTGRPRRTSLSRKTTEDKSQISKPSYPYVKTGKPRGRPKKPYSPVINTTTAKGSTPVDDDDDNSNLLESVKHTTIKQDEPKPTDKVQKDVPDNIRSFEQSHDTKLSTPLPSPKPLPPALCMSSSSRPPSLSPQHVHPVQLDSSQSTCLSMSPVSHVDPTEQLVTSVGWSPEIGSKKRKAVKISGDPGVSQADDGDKLKKQCLAVTDEFDRALYNILQSLGLDSV</sequence>
<proteinExistence type="predicted"/>